<evidence type="ECO:0000256" key="1">
    <source>
        <dbReference type="ARBA" id="ARBA00004132"/>
    </source>
</evidence>
<keyword evidence="22" id="KW-0732">Signal</keyword>
<evidence type="ECO:0000256" key="13">
    <source>
        <dbReference type="ARBA" id="ARBA00023136"/>
    </source>
</evidence>
<evidence type="ECO:0000256" key="16">
    <source>
        <dbReference type="ARBA" id="ARBA00064325"/>
    </source>
</evidence>
<dbReference type="EMBL" id="JAULJE010000020">
    <property type="protein sequence ID" value="KAK1331295.1"/>
    <property type="molecule type" value="Genomic_DNA"/>
</dbReference>
<keyword evidence="10" id="KW-0007">Acetylation</keyword>
<feature type="compositionally biased region" description="Polar residues" evidence="21">
    <location>
        <begin position="547"/>
        <end position="578"/>
    </location>
</feature>
<evidence type="ECO:0000256" key="22">
    <source>
        <dbReference type="SAM" id="SignalP"/>
    </source>
</evidence>
<feature type="region of interest" description="Disordered" evidence="21">
    <location>
        <begin position="801"/>
        <end position="824"/>
    </location>
</feature>
<evidence type="ECO:0000256" key="21">
    <source>
        <dbReference type="SAM" id="MobiDB-lite"/>
    </source>
</evidence>
<keyword evidence="4" id="KW-0813">Transport</keyword>
<dbReference type="GO" id="GO:0006897">
    <property type="term" value="P:endocytosis"/>
    <property type="evidence" value="ECO:0007669"/>
    <property type="project" value="UniProtKB-KW"/>
</dbReference>
<evidence type="ECO:0000256" key="15">
    <source>
        <dbReference type="ARBA" id="ARBA00056089"/>
    </source>
</evidence>
<dbReference type="Pfam" id="PF12763">
    <property type="entry name" value="EH"/>
    <property type="match status" value="1"/>
</dbReference>
<feature type="region of interest" description="Disordered" evidence="21">
    <location>
        <begin position="1126"/>
        <end position="1155"/>
    </location>
</feature>
<keyword evidence="14" id="KW-0968">Cytoplasmic vesicle</keyword>
<name>A0AA40HIE0_CNENI</name>
<evidence type="ECO:0000256" key="8">
    <source>
        <dbReference type="ARBA" id="ARBA00022737"/>
    </source>
</evidence>
<evidence type="ECO:0000256" key="6">
    <source>
        <dbReference type="ARBA" id="ARBA00022553"/>
    </source>
</evidence>
<comment type="caution">
    <text evidence="24">The sequence shown here is derived from an EMBL/GenBank/DDBJ whole genome shotgun (WGS) entry which is preliminary data.</text>
</comment>
<dbReference type="CDD" id="cd00052">
    <property type="entry name" value="EH"/>
    <property type="match status" value="1"/>
</dbReference>
<dbReference type="InterPro" id="IPR039656">
    <property type="entry name" value="SYNRG"/>
</dbReference>
<evidence type="ECO:0000256" key="5">
    <source>
        <dbReference type="ARBA" id="ARBA00022490"/>
    </source>
</evidence>
<dbReference type="GO" id="GO:0048471">
    <property type="term" value="C:perinuclear region of cytoplasm"/>
    <property type="evidence" value="ECO:0007669"/>
    <property type="project" value="UniProtKB-SubCell"/>
</dbReference>
<keyword evidence="11" id="KW-0333">Golgi apparatus</keyword>
<feature type="region of interest" description="Disordered" evidence="21">
    <location>
        <begin position="964"/>
        <end position="991"/>
    </location>
</feature>
<feature type="region of interest" description="Disordered" evidence="21">
    <location>
        <begin position="656"/>
        <end position="677"/>
    </location>
</feature>
<dbReference type="PANTHER" id="PTHR15463:SF2">
    <property type="entry name" value="SYNERGIN GAMMA"/>
    <property type="match status" value="1"/>
</dbReference>
<feature type="region of interest" description="Disordered" evidence="21">
    <location>
        <begin position="163"/>
        <end position="195"/>
    </location>
</feature>
<evidence type="ECO:0000256" key="2">
    <source>
        <dbReference type="ARBA" id="ARBA00004150"/>
    </source>
</evidence>
<evidence type="ECO:0000313" key="24">
    <source>
        <dbReference type="EMBL" id="KAK1331295.1"/>
    </source>
</evidence>
<organism evidence="24 25">
    <name type="scientific">Cnephaeus nilssonii</name>
    <name type="common">Northern bat</name>
    <name type="synonym">Eptesicus nilssonii</name>
    <dbReference type="NCBI Taxonomy" id="3371016"/>
    <lineage>
        <taxon>Eukaryota</taxon>
        <taxon>Metazoa</taxon>
        <taxon>Chordata</taxon>
        <taxon>Craniata</taxon>
        <taxon>Vertebrata</taxon>
        <taxon>Euteleostomi</taxon>
        <taxon>Mammalia</taxon>
        <taxon>Eutheria</taxon>
        <taxon>Laurasiatheria</taxon>
        <taxon>Chiroptera</taxon>
        <taxon>Yangochiroptera</taxon>
        <taxon>Vespertilionidae</taxon>
        <taxon>Cnephaeus</taxon>
    </lineage>
</organism>
<sequence>MKIPMYFCSVFSFMFPVAGGMRPPQGLLPMQQQGFPMVSVMQPNMQGMIGMNYNSQISQGPIAMQAGIPMGPMPAAGMPYLGQAPFLGMRPPGPQYTPDMQKQFAEEQQKRFEQQQKLLEEERKRRQFEEQKQKLRLLSSVKPKTGEKSRDDALEAIKGNLDGFSRDAKMHPTPASHPKKPDYPTSSHSKTVSPSPAFLDEEEFSDFMQGPVEVPTCGPSSTSQPFQSFHPTTPLGQLHAQKAGAQPLPPGQIPVSFALHGVPGQMPYFSTASASYNVQRAGPSLEEKFLVSCDINTSEQEQIKLSTSEVGHRAQGPGSSKNHLSLTANIRGAVDGRVSGTTTAEAEKTSDQNLPIEESGVGVFPSQDPVQPRMPPWIYNESLVPDVYKKILETTMTPTGIDTAKLYPILMSSGLPRETLGQIWALANRTTPGKLTKEELYTVLAMIAVTQRGVPAMSPDALNQFPAAPVPTLSGFPMTLPTAVSQPTGMPSGPAGSMPLNLGQPVMGINLVGPVGGATAQASSGFMPTYPANQVVKPEEDDFQDFQDASKSGSLDDSFSDFQELPASSKSNNSQHGNSAPLLIPLSGTKASSSMDKYAVFKGIAADKSSENTVPFGESGDKYSAFRELEQTAESKSSGENFAEFRSAGTDDGFTDFKTAGSISPLEPPTKDKTFPAAFPSGAIQQKQQTQVKHPLNLADLDMFSSVTCSGEKPLSFSAAFSTSTSVSTRPQAGPAAATAALASTKSSSLADDFGEFNLFGEYSSPASVGEQDDFADFMAFSNSSVSSEQKTDDKYDALKEEVSPVPLTSSSSNTVKSGQNSAAASTKYDVFKQLSLEGSGLDKSLGEKAVAFRHTKEDSASVKSLDLPSIGGSSVGKEDSEDALSVQFDMKLADVGGDLKHVMSDSSLDLPTVSGQHPPAADIEDLKYAAFGTYGSNFAVSTLTSYDWSDRDDASQGRKLSPFVLSAGSRSSSAASVLQKKETSFGSSENITMTSLSKVTTFGSEDALPETPFPAFANFKDATPQTSEQKEYESRDYKDFTRQDLPTAEWSQEAPCPSPPSSGTSHDTPKECSDDFGEFQSEKPKISKFDFLVANSQSKMKSSEEMIKSELATFDLSVQGSHKRSLSLGDKEISRSSPSPALEQPFRDRSNTLSEKPALPVIRDKYKDLTGEVEVIKKANDTLNGISSSSVCTEVIQSAQGMEYLLGVVEVYRVTKRVELGIKATAVCSEKLQQLLKDIDKVWNNLIGFMSLATLTPDENSLDFSSCMLRPGIKNAQELACGVCLLNVDSRSRAFNSDTDNFKLAYGGHQYHASCANFWINCVEPKPPGLILPDLL</sequence>
<proteinExistence type="predicted"/>
<feature type="compositionally biased region" description="Polar residues" evidence="21">
    <location>
        <begin position="184"/>
        <end position="194"/>
    </location>
</feature>
<evidence type="ECO:0000256" key="20">
    <source>
        <dbReference type="SAM" id="Coils"/>
    </source>
</evidence>
<evidence type="ECO:0000313" key="25">
    <source>
        <dbReference type="Proteomes" id="UP001177744"/>
    </source>
</evidence>
<comment type="function">
    <text evidence="15">Plays a role in endocytosis and/or membrane trafficking at the trans-Golgi network (TGN). May act by linking the adapter protein complex AP-1 to other proteins. Component of clathrin-coated vesicles. Component of the aftiphilin/p200/gamma-synergin complex, which plays roles in AP1G1/AP-1-mediated protein trafficking including the trafficking of transferrin from early to recycling endosomes, and the membrane trafficking of furin and the lysosomal enzyme cathepsin D between the trans-Golgi network (TGN) and endosomes.</text>
</comment>
<keyword evidence="7" id="KW-0254">Endocytosis</keyword>
<feature type="region of interest" description="Disordered" evidence="21">
    <location>
        <begin position="1013"/>
        <end position="1079"/>
    </location>
</feature>
<evidence type="ECO:0000256" key="14">
    <source>
        <dbReference type="ARBA" id="ARBA00023329"/>
    </source>
</evidence>
<dbReference type="GO" id="GO:0030130">
    <property type="term" value="C:clathrin coat of trans-Golgi network vesicle"/>
    <property type="evidence" value="ECO:0007669"/>
    <property type="project" value="UniProtKB-ARBA"/>
</dbReference>
<dbReference type="Gene3D" id="1.10.238.10">
    <property type="entry name" value="EF-hand"/>
    <property type="match status" value="1"/>
</dbReference>
<keyword evidence="9" id="KW-0653">Protein transport</keyword>
<dbReference type="SUPFAM" id="SSF47473">
    <property type="entry name" value="EF-hand"/>
    <property type="match status" value="1"/>
</dbReference>
<dbReference type="InterPro" id="IPR011992">
    <property type="entry name" value="EF-hand-dom_pair"/>
</dbReference>
<feature type="chain" id="PRO_5041261183" description="Synergin gamma" evidence="22">
    <location>
        <begin position="21"/>
        <end position="1337"/>
    </location>
</feature>
<dbReference type="Pfam" id="PF25999">
    <property type="entry name" value="SYNRG_C"/>
    <property type="match status" value="1"/>
</dbReference>
<evidence type="ECO:0000256" key="12">
    <source>
        <dbReference type="ARBA" id="ARBA00023054"/>
    </source>
</evidence>
<keyword evidence="25" id="KW-1185">Reference proteome</keyword>
<evidence type="ECO:0000256" key="11">
    <source>
        <dbReference type="ARBA" id="ARBA00023034"/>
    </source>
</evidence>
<comment type="subunit">
    <text evidence="16">Self-associates. Interacts with GGA1 (via GAE domain). Interacts with GGA2 and GGA3. Interacts with AP1G1 (via GAE domain), a subunit of adapter protein complex AP-1. Interacts with AP1G2 (via GAE domain) a subunit of adapter protein complex AP-1. Component of the aftiphilin/p200/gamma-synergin complex, at least composed of AFTPH/aftiphilin, HEATR5B/p200a and SYNRG/gamma-synergin, which plays a role in the AP1G1/AP-1-mediated trafficking of transferrin from early to recycling endosomes. Within the complex interacts with AFTPH/aftiphilin and HEATR5B/p200a; the interactions are direct. Interacts (via EH domain) with SCAMP1.</text>
</comment>
<gene>
    <name evidence="24" type="ORF">QTO34_009247</name>
</gene>
<keyword evidence="6" id="KW-0597">Phosphoprotein</keyword>
<keyword evidence="5" id="KW-0963">Cytoplasm</keyword>
<dbReference type="PANTHER" id="PTHR15463">
    <property type="entry name" value="AP1 GAMMA SUBUNIT BINDING PROTEIN 1"/>
    <property type="match status" value="1"/>
</dbReference>
<evidence type="ECO:0000256" key="18">
    <source>
        <dbReference type="ARBA" id="ARBA00079233"/>
    </source>
</evidence>
<protein>
    <recommendedName>
        <fullName evidence="17">Synergin gamma</fullName>
    </recommendedName>
    <alternativeName>
        <fullName evidence="19">AP1 subunit gamma-binding protein 1</fullName>
    </alternativeName>
    <alternativeName>
        <fullName evidence="18">Gamma-synergin</fullName>
    </alternativeName>
</protein>
<feature type="compositionally biased region" description="Low complexity" evidence="21">
    <location>
        <begin position="967"/>
        <end position="977"/>
    </location>
</feature>
<dbReference type="SMART" id="SM00027">
    <property type="entry name" value="EH"/>
    <property type="match status" value="1"/>
</dbReference>
<evidence type="ECO:0000256" key="19">
    <source>
        <dbReference type="ARBA" id="ARBA00084050"/>
    </source>
</evidence>
<keyword evidence="8" id="KW-0677">Repeat</keyword>
<dbReference type="GO" id="GO:0015031">
    <property type="term" value="P:protein transport"/>
    <property type="evidence" value="ECO:0007669"/>
    <property type="project" value="UniProtKB-KW"/>
</dbReference>
<feature type="region of interest" description="Disordered" evidence="21">
    <location>
        <begin position="545"/>
        <end position="582"/>
    </location>
</feature>
<dbReference type="InterPro" id="IPR000261">
    <property type="entry name" value="EH_dom"/>
</dbReference>
<evidence type="ECO:0000259" key="23">
    <source>
        <dbReference type="PROSITE" id="PS50031"/>
    </source>
</evidence>
<dbReference type="PROSITE" id="PS50031">
    <property type="entry name" value="EH"/>
    <property type="match status" value="1"/>
</dbReference>
<evidence type="ECO:0000256" key="17">
    <source>
        <dbReference type="ARBA" id="ARBA00072950"/>
    </source>
</evidence>
<evidence type="ECO:0000256" key="7">
    <source>
        <dbReference type="ARBA" id="ARBA00022583"/>
    </source>
</evidence>
<keyword evidence="13" id="KW-0472">Membrane</keyword>
<dbReference type="FunFam" id="1.10.238.10:FF:000075">
    <property type="entry name" value="synergin gamma isoform X2"/>
    <property type="match status" value="1"/>
</dbReference>
<evidence type="ECO:0000256" key="4">
    <source>
        <dbReference type="ARBA" id="ARBA00022448"/>
    </source>
</evidence>
<keyword evidence="12 20" id="KW-0175">Coiled coil</keyword>
<feature type="domain" description="EH" evidence="23">
    <location>
        <begin position="380"/>
        <end position="491"/>
    </location>
</feature>
<feature type="region of interest" description="Disordered" evidence="21">
    <location>
        <begin position="858"/>
        <end position="880"/>
    </location>
</feature>
<feature type="compositionally biased region" description="Polar residues" evidence="21">
    <location>
        <begin position="807"/>
        <end position="824"/>
    </location>
</feature>
<feature type="coiled-coil region" evidence="20">
    <location>
        <begin position="102"/>
        <end position="138"/>
    </location>
</feature>
<feature type="signal peptide" evidence="22">
    <location>
        <begin position="1"/>
        <end position="20"/>
    </location>
</feature>
<comment type="subcellular location">
    <subcellularLocation>
        <location evidence="3">Cytoplasm</location>
        <location evidence="3">Perinuclear region</location>
    </subcellularLocation>
    <subcellularLocation>
        <location evidence="1">Cytoplasmic vesicle</location>
        <location evidence="1">Clathrin-coated vesicle</location>
    </subcellularLocation>
    <subcellularLocation>
        <location evidence="2">Golgi apparatus</location>
        <location evidence="2">trans-Golgi network membrane</location>
        <topology evidence="2">Peripheral membrane protein</topology>
    </subcellularLocation>
</comment>
<evidence type="ECO:0000256" key="3">
    <source>
        <dbReference type="ARBA" id="ARBA00004556"/>
    </source>
</evidence>
<accession>A0AA40HIE0</accession>
<evidence type="ECO:0000256" key="10">
    <source>
        <dbReference type="ARBA" id="ARBA00022990"/>
    </source>
</evidence>
<dbReference type="InterPro" id="IPR059024">
    <property type="entry name" value="SYNRG_C"/>
</dbReference>
<dbReference type="Proteomes" id="UP001177744">
    <property type="component" value="Unassembled WGS sequence"/>
</dbReference>
<reference evidence="24" key="1">
    <citation type="submission" date="2023-06" db="EMBL/GenBank/DDBJ databases">
        <title>Reference genome for the Northern bat (Eptesicus nilssonii), a most northern bat species.</title>
        <authorList>
            <person name="Laine V.N."/>
            <person name="Pulliainen A.T."/>
            <person name="Lilley T.M."/>
        </authorList>
    </citation>
    <scope>NUCLEOTIDE SEQUENCE</scope>
    <source>
        <strain evidence="24">BLF_Eptnil</strain>
        <tissue evidence="24">Kidney</tissue>
    </source>
</reference>
<evidence type="ECO:0000256" key="9">
    <source>
        <dbReference type="ARBA" id="ARBA00022927"/>
    </source>
</evidence>
<feature type="compositionally biased region" description="Basic and acidic residues" evidence="21">
    <location>
        <begin position="1029"/>
        <end position="1043"/>
    </location>
</feature>